<name>A0A6M5U909_9MICO</name>
<evidence type="ECO:0000313" key="4">
    <source>
        <dbReference type="Proteomes" id="UP000451354"/>
    </source>
</evidence>
<feature type="transmembrane region" description="Helical" evidence="2">
    <location>
        <begin position="6"/>
        <end position="25"/>
    </location>
</feature>
<dbReference type="Gene3D" id="1.10.3730.20">
    <property type="match status" value="1"/>
</dbReference>
<dbReference type="AlphaFoldDB" id="A0A6M5U909"/>
<feature type="transmembrane region" description="Helical" evidence="2">
    <location>
        <begin position="94"/>
        <end position="111"/>
    </location>
</feature>
<dbReference type="Proteomes" id="UP000451354">
    <property type="component" value="Chromosome"/>
</dbReference>
<feature type="transmembrane region" description="Helical" evidence="2">
    <location>
        <begin position="205"/>
        <end position="229"/>
    </location>
</feature>
<feature type="transmembrane region" description="Helical" evidence="2">
    <location>
        <begin position="235"/>
        <end position="257"/>
    </location>
</feature>
<dbReference type="EMBL" id="CP052757">
    <property type="protein sequence ID" value="QJW34976.1"/>
    <property type="molecule type" value="Genomic_DNA"/>
</dbReference>
<keyword evidence="4" id="KW-1185">Reference proteome</keyword>
<feature type="transmembrane region" description="Helical" evidence="2">
    <location>
        <begin position="178"/>
        <end position="198"/>
    </location>
</feature>
<feature type="transmembrane region" description="Helical" evidence="2">
    <location>
        <begin position="148"/>
        <end position="166"/>
    </location>
</feature>
<accession>A0A6M5U909</accession>
<proteinExistence type="predicted"/>
<protein>
    <recommendedName>
        <fullName evidence="5">Integral membrane protein</fullName>
    </recommendedName>
</protein>
<dbReference type="InterPro" id="IPR037185">
    <property type="entry name" value="EmrE-like"/>
</dbReference>
<feature type="transmembrane region" description="Helical" evidence="2">
    <location>
        <begin position="123"/>
        <end position="141"/>
    </location>
</feature>
<evidence type="ECO:0000313" key="3">
    <source>
        <dbReference type="EMBL" id="QJW34976.1"/>
    </source>
</evidence>
<dbReference type="PANTHER" id="PTHR40761:SF1">
    <property type="entry name" value="CONSERVED INTEGRAL MEMBRANE ALANINE VALINE AND LEUCINE RICH PROTEIN-RELATED"/>
    <property type="match status" value="1"/>
</dbReference>
<dbReference type="KEGG" id="cprt:FIC82_000920"/>
<dbReference type="OrthoDB" id="4821789at2"/>
<dbReference type="RefSeq" id="WP_154797207.1">
    <property type="nucleotide sequence ID" value="NZ_CP052757.1"/>
</dbReference>
<organism evidence="3 4">
    <name type="scientific">Cellulosimicrobium protaetiae</name>
    <dbReference type="NCBI Taxonomy" id="2587808"/>
    <lineage>
        <taxon>Bacteria</taxon>
        <taxon>Bacillati</taxon>
        <taxon>Actinomycetota</taxon>
        <taxon>Actinomycetes</taxon>
        <taxon>Micrococcales</taxon>
        <taxon>Promicromonosporaceae</taxon>
        <taxon>Cellulosimicrobium</taxon>
    </lineage>
</organism>
<sequence>MILSLLAAVAASVLYAASTIMQAVATRRAHGLAAVAQPLVIGGLLVDGVAWLLSLLALDHLPLFVVQAVVAASLVVVVLLARLVLGATLRRTDLVAMGVVVAGLVVLALAAGEQPATHPPAGFVTWVNVAGAAVAVGTVAAYRRGHPVLLAVLGGLGYSVAAVAARGAHASGDLLDTVLQPLAVAIVLGGVAGALAYLRALERGAVGTVAATVSVLEVLVPGAVGLAVLGDVVRSGWAVPAVVATLAAVGGCVVLAASPANAAAEEPAPTDPEPEGAAPETT</sequence>
<feature type="transmembrane region" description="Helical" evidence="2">
    <location>
        <begin position="32"/>
        <end position="58"/>
    </location>
</feature>
<evidence type="ECO:0000256" key="2">
    <source>
        <dbReference type="SAM" id="Phobius"/>
    </source>
</evidence>
<keyword evidence="2" id="KW-0472">Membrane</keyword>
<evidence type="ECO:0008006" key="5">
    <source>
        <dbReference type="Google" id="ProtNLM"/>
    </source>
</evidence>
<keyword evidence="2" id="KW-1133">Transmembrane helix</keyword>
<dbReference type="PANTHER" id="PTHR40761">
    <property type="entry name" value="CONSERVED INTEGRAL MEMBRANE ALANINE VALINE AND LEUCINE RICH PROTEIN-RELATED"/>
    <property type="match status" value="1"/>
</dbReference>
<gene>
    <name evidence="3" type="ORF">FIC82_000920</name>
</gene>
<keyword evidence="2" id="KW-0812">Transmembrane</keyword>
<evidence type="ECO:0000256" key="1">
    <source>
        <dbReference type="SAM" id="MobiDB-lite"/>
    </source>
</evidence>
<feature type="transmembrane region" description="Helical" evidence="2">
    <location>
        <begin position="64"/>
        <end position="85"/>
    </location>
</feature>
<feature type="region of interest" description="Disordered" evidence="1">
    <location>
        <begin position="263"/>
        <end position="282"/>
    </location>
</feature>
<reference evidence="4" key="1">
    <citation type="journal article" date="2022" name="Int. J. Syst. Evol. Microbiol.">
        <title>Cellulosimicrobium protaetiae sp. nov., isolated from the gut of the larva of Protaetia brevitarsis seulensis.</title>
        <authorList>
            <person name="Le Han H."/>
            <person name="Nguyen T.T.H."/>
            <person name="Li Z."/>
            <person name="Shin N.R."/>
            <person name="Kim S.G."/>
        </authorList>
    </citation>
    <scope>NUCLEOTIDE SEQUENCE [LARGE SCALE GENOMIC DNA]</scope>
    <source>
        <strain evidence="4">BI34</strain>
    </source>
</reference>
<dbReference type="SUPFAM" id="SSF103481">
    <property type="entry name" value="Multidrug resistance efflux transporter EmrE"/>
    <property type="match status" value="1"/>
</dbReference>